<proteinExistence type="predicted"/>
<name>A0A2S9YMJ8_9BACT</name>
<dbReference type="RefSeq" id="WP_106090940.1">
    <property type="nucleotide sequence ID" value="NZ_PVNL01000077.1"/>
</dbReference>
<sequence length="272" mass="28925">MNDNLQKLLILVGATALSLTAPGCDLDDKNIGETGETDDGDSTGDVDPDPIGDGDGDPTGDGDATCPPPDGAVEFSYGPANFNLSLPPFDTKIDWTCTVAMIDNVDDLSLELDCPNSEDPMLIQITAEPGLSVPLAQDDIVRVRYTVETPFWSNLYLRLDLEGYGHVLTLVDGDSLTPDDAGTFELPFGVSAASANCAPVDTECGMIDRLALTFDSMGEPTQIVFDGDYGNIQGEPGANVWLTGAQNLTQHPNMICTDVPASWYQMLIVDAN</sequence>
<evidence type="ECO:0000313" key="3">
    <source>
        <dbReference type="Proteomes" id="UP000238823"/>
    </source>
</evidence>
<reference evidence="2 3" key="1">
    <citation type="submission" date="2018-03" db="EMBL/GenBank/DDBJ databases">
        <title>Draft Genome Sequences of the Obligatory Marine Myxobacteria Enhygromyxa salina SWB007.</title>
        <authorList>
            <person name="Poehlein A."/>
            <person name="Moghaddam J.A."/>
            <person name="Harms H."/>
            <person name="Alanjari M."/>
            <person name="Koenig G.M."/>
            <person name="Daniel R."/>
            <person name="Schaeberle T.F."/>
        </authorList>
    </citation>
    <scope>NUCLEOTIDE SEQUENCE [LARGE SCALE GENOMIC DNA]</scope>
    <source>
        <strain evidence="2 3">SWB007</strain>
    </source>
</reference>
<evidence type="ECO:0000313" key="2">
    <source>
        <dbReference type="EMBL" id="PRQ06310.1"/>
    </source>
</evidence>
<protein>
    <submittedName>
        <fullName evidence="2">Uncharacterized protein</fullName>
    </submittedName>
</protein>
<accession>A0A2S9YMJ8</accession>
<feature type="compositionally biased region" description="Acidic residues" evidence="1">
    <location>
        <begin position="35"/>
        <end position="60"/>
    </location>
</feature>
<gene>
    <name evidence="2" type="ORF">ENSA7_39870</name>
</gene>
<dbReference type="EMBL" id="PVNL01000077">
    <property type="protein sequence ID" value="PRQ06310.1"/>
    <property type="molecule type" value="Genomic_DNA"/>
</dbReference>
<evidence type="ECO:0000256" key="1">
    <source>
        <dbReference type="SAM" id="MobiDB-lite"/>
    </source>
</evidence>
<feature type="region of interest" description="Disordered" evidence="1">
    <location>
        <begin position="23"/>
        <end position="71"/>
    </location>
</feature>
<dbReference type="Proteomes" id="UP000238823">
    <property type="component" value="Unassembled WGS sequence"/>
</dbReference>
<dbReference type="AlphaFoldDB" id="A0A2S9YMJ8"/>
<comment type="caution">
    <text evidence="2">The sequence shown here is derived from an EMBL/GenBank/DDBJ whole genome shotgun (WGS) entry which is preliminary data.</text>
</comment>
<organism evidence="2 3">
    <name type="scientific">Enhygromyxa salina</name>
    <dbReference type="NCBI Taxonomy" id="215803"/>
    <lineage>
        <taxon>Bacteria</taxon>
        <taxon>Pseudomonadati</taxon>
        <taxon>Myxococcota</taxon>
        <taxon>Polyangia</taxon>
        <taxon>Nannocystales</taxon>
        <taxon>Nannocystaceae</taxon>
        <taxon>Enhygromyxa</taxon>
    </lineage>
</organism>